<protein>
    <submittedName>
        <fullName evidence="2">Antibiotic biosynthesis monooxygenase</fullName>
    </submittedName>
</protein>
<organism evidence="2 3">
    <name type="scientific">Halarchaeum nitratireducens</name>
    <dbReference type="NCBI Taxonomy" id="489913"/>
    <lineage>
        <taxon>Archaea</taxon>
        <taxon>Methanobacteriati</taxon>
        <taxon>Methanobacteriota</taxon>
        <taxon>Stenosarchaea group</taxon>
        <taxon>Halobacteria</taxon>
        <taxon>Halobacteriales</taxon>
        <taxon>Halobacteriaceae</taxon>
    </lineage>
</organism>
<dbReference type="PROSITE" id="PS51725">
    <property type="entry name" value="ABM"/>
    <property type="match status" value="1"/>
</dbReference>
<dbReference type="AlphaFoldDB" id="A0A830G9C3"/>
<dbReference type="Pfam" id="PF03992">
    <property type="entry name" value="ABM"/>
    <property type="match status" value="1"/>
</dbReference>
<evidence type="ECO:0000259" key="1">
    <source>
        <dbReference type="PROSITE" id="PS51725"/>
    </source>
</evidence>
<comment type="caution">
    <text evidence="2">The sequence shown here is derived from an EMBL/GenBank/DDBJ whole genome shotgun (WGS) entry which is preliminary data.</text>
</comment>
<dbReference type="EMBL" id="BMOQ01000002">
    <property type="protein sequence ID" value="GGN10928.1"/>
    <property type="molecule type" value="Genomic_DNA"/>
</dbReference>
<dbReference type="Proteomes" id="UP000608850">
    <property type="component" value="Unassembled WGS sequence"/>
</dbReference>
<dbReference type="SUPFAM" id="SSF54909">
    <property type="entry name" value="Dimeric alpha+beta barrel"/>
    <property type="match status" value="1"/>
</dbReference>
<reference evidence="2 3" key="1">
    <citation type="journal article" date="2019" name="Int. J. Syst. Evol. Microbiol.">
        <title>The Global Catalogue of Microorganisms (GCM) 10K type strain sequencing project: providing services to taxonomists for standard genome sequencing and annotation.</title>
        <authorList>
            <consortium name="The Broad Institute Genomics Platform"/>
            <consortium name="The Broad Institute Genome Sequencing Center for Infectious Disease"/>
            <person name="Wu L."/>
            <person name="Ma J."/>
        </authorList>
    </citation>
    <scope>NUCLEOTIDE SEQUENCE [LARGE SCALE GENOMIC DNA]</scope>
    <source>
        <strain evidence="2 3">JCM 16331</strain>
    </source>
</reference>
<accession>A0A830G9C3</accession>
<sequence length="102" mass="11224">MIVALSEVPLVPETRERALDVLASMAAESRAEAGVVDYRVTTDVEEPNVAHIVERYEDEAAFDAHENSAHLDAFQSEIAPLIDGEATLYRYAVEREDVLPGP</sequence>
<dbReference type="InterPro" id="IPR011008">
    <property type="entry name" value="Dimeric_a/b-barrel"/>
</dbReference>
<dbReference type="PANTHER" id="PTHR33336:SF15">
    <property type="entry name" value="ABM DOMAIN-CONTAINING PROTEIN"/>
    <property type="match status" value="1"/>
</dbReference>
<dbReference type="GO" id="GO:0004497">
    <property type="term" value="F:monooxygenase activity"/>
    <property type="evidence" value="ECO:0007669"/>
    <property type="project" value="UniProtKB-KW"/>
</dbReference>
<dbReference type="RefSeq" id="WP_188877311.1">
    <property type="nucleotide sequence ID" value="NZ_BMOQ01000002.1"/>
</dbReference>
<dbReference type="Gene3D" id="3.30.70.100">
    <property type="match status" value="1"/>
</dbReference>
<keyword evidence="3" id="KW-1185">Reference proteome</keyword>
<evidence type="ECO:0000313" key="2">
    <source>
        <dbReference type="EMBL" id="GGN10928.1"/>
    </source>
</evidence>
<feature type="domain" description="ABM" evidence="1">
    <location>
        <begin position="2"/>
        <end position="90"/>
    </location>
</feature>
<dbReference type="InterPro" id="IPR050744">
    <property type="entry name" value="AI-2_Isomerase_LsrG"/>
</dbReference>
<dbReference type="PANTHER" id="PTHR33336">
    <property type="entry name" value="QUINOL MONOOXYGENASE YGIN-RELATED"/>
    <property type="match status" value="1"/>
</dbReference>
<evidence type="ECO:0000313" key="3">
    <source>
        <dbReference type="Proteomes" id="UP000608850"/>
    </source>
</evidence>
<gene>
    <name evidence="2" type="ORF">GCM10009021_08600</name>
</gene>
<dbReference type="OrthoDB" id="8931at2157"/>
<name>A0A830G9C3_9EURY</name>
<dbReference type="InterPro" id="IPR007138">
    <property type="entry name" value="ABM_dom"/>
</dbReference>
<keyword evidence="2" id="KW-0560">Oxidoreductase</keyword>
<proteinExistence type="predicted"/>
<keyword evidence="2" id="KW-0503">Monooxygenase</keyword>